<dbReference type="GO" id="GO:0003677">
    <property type="term" value="F:DNA binding"/>
    <property type="evidence" value="ECO:0007669"/>
    <property type="project" value="InterPro"/>
</dbReference>
<dbReference type="PANTHER" id="PTHR43133">
    <property type="entry name" value="RNA POLYMERASE ECF-TYPE SIGMA FACTO"/>
    <property type="match status" value="1"/>
</dbReference>
<dbReference type="EMBL" id="DVJN01000205">
    <property type="protein sequence ID" value="HIS93471.1"/>
    <property type="molecule type" value="Genomic_DNA"/>
</dbReference>
<reference evidence="7" key="2">
    <citation type="journal article" date="2021" name="PeerJ">
        <title>Extensive microbial diversity within the chicken gut microbiome revealed by metagenomics and culture.</title>
        <authorList>
            <person name="Gilroy R."/>
            <person name="Ravi A."/>
            <person name="Getino M."/>
            <person name="Pursley I."/>
            <person name="Horton D.L."/>
            <person name="Alikhan N.F."/>
            <person name="Baker D."/>
            <person name="Gharbi K."/>
            <person name="Hall N."/>
            <person name="Watson M."/>
            <person name="Adriaenssens E.M."/>
            <person name="Foster-Nyarko E."/>
            <person name="Jarju S."/>
            <person name="Secka A."/>
            <person name="Antonio M."/>
            <person name="Oren A."/>
            <person name="Chaudhuri R.R."/>
            <person name="La Ragione R."/>
            <person name="Hildebrand F."/>
            <person name="Pallen M.J."/>
        </authorList>
    </citation>
    <scope>NUCLEOTIDE SEQUENCE</scope>
    <source>
        <strain evidence="7">13766</strain>
    </source>
</reference>
<dbReference type="Pfam" id="PF04542">
    <property type="entry name" value="Sigma70_r2"/>
    <property type="match status" value="1"/>
</dbReference>
<evidence type="ECO:0000259" key="5">
    <source>
        <dbReference type="Pfam" id="PF04542"/>
    </source>
</evidence>
<dbReference type="InterPro" id="IPR013324">
    <property type="entry name" value="RNA_pol_sigma_r3/r4-like"/>
</dbReference>
<dbReference type="SUPFAM" id="SSF88946">
    <property type="entry name" value="Sigma2 domain of RNA polymerase sigma factors"/>
    <property type="match status" value="1"/>
</dbReference>
<protein>
    <submittedName>
        <fullName evidence="7">Sigma-70 family RNA polymerase sigma factor</fullName>
    </submittedName>
</protein>
<dbReference type="Pfam" id="PF08281">
    <property type="entry name" value="Sigma70_r4_2"/>
    <property type="match status" value="1"/>
</dbReference>
<reference evidence="7" key="1">
    <citation type="submission" date="2020-10" db="EMBL/GenBank/DDBJ databases">
        <authorList>
            <person name="Gilroy R."/>
        </authorList>
    </citation>
    <scope>NUCLEOTIDE SEQUENCE</scope>
    <source>
        <strain evidence="7">13766</strain>
    </source>
</reference>
<dbReference type="NCBIfam" id="TIGR02937">
    <property type="entry name" value="sigma70-ECF"/>
    <property type="match status" value="1"/>
</dbReference>
<evidence type="ECO:0000256" key="2">
    <source>
        <dbReference type="ARBA" id="ARBA00023015"/>
    </source>
</evidence>
<dbReference type="AlphaFoldDB" id="A0A9D1G1D6"/>
<keyword evidence="4" id="KW-0804">Transcription</keyword>
<dbReference type="SUPFAM" id="SSF88659">
    <property type="entry name" value="Sigma3 and sigma4 domains of RNA polymerase sigma factors"/>
    <property type="match status" value="1"/>
</dbReference>
<evidence type="ECO:0000313" key="7">
    <source>
        <dbReference type="EMBL" id="HIS93471.1"/>
    </source>
</evidence>
<evidence type="ECO:0000259" key="6">
    <source>
        <dbReference type="Pfam" id="PF08281"/>
    </source>
</evidence>
<dbReference type="GO" id="GO:0006352">
    <property type="term" value="P:DNA-templated transcription initiation"/>
    <property type="evidence" value="ECO:0007669"/>
    <property type="project" value="InterPro"/>
</dbReference>
<keyword evidence="3" id="KW-0731">Sigma factor</keyword>
<name>A0A9D1G1D6_9FIRM</name>
<dbReference type="Gene3D" id="1.10.10.10">
    <property type="entry name" value="Winged helix-like DNA-binding domain superfamily/Winged helix DNA-binding domain"/>
    <property type="match status" value="1"/>
</dbReference>
<organism evidence="7 8">
    <name type="scientific">Candidatus Alectryocaccomicrobium excrementavium</name>
    <dbReference type="NCBI Taxonomy" id="2840668"/>
    <lineage>
        <taxon>Bacteria</taxon>
        <taxon>Bacillati</taxon>
        <taxon>Bacillota</taxon>
        <taxon>Clostridia</taxon>
        <taxon>Candidatus Alectryocaccomicrobium</taxon>
    </lineage>
</organism>
<dbReference type="InterPro" id="IPR036388">
    <property type="entry name" value="WH-like_DNA-bd_sf"/>
</dbReference>
<dbReference type="InterPro" id="IPR039425">
    <property type="entry name" value="RNA_pol_sigma-70-like"/>
</dbReference>
<feature type="domain" description="RNA polymerase sigma-70 region 2" evidence="5">
    <location>
        <begin position="10"/>
        <end position="75"/>
    </location>
</feature>
<dbReference type="PANTHER" id="PTHR43133:SF51">
    <property type="entry name" value="RNA POLYMERASE SIGMA FACTOR"/>
    <property type="match status" value="1"/>
</dbReference>
<comment type="similarity">
    <text evidence="1">Belongs to the sigma-70 factor family. ECF subfamily.</text>
</comment>
<dbReference type="Proteomes" id="UP000824140">
    <property type="component" value="Unassembled WGS sequence"/>
</dbReference>
<sequence length="161" mass="18857">MDERQFSQRVRACEQKLYNTARMLLPCQADCEDAVQEALFKAWARLDSLRDTGRFEAWLMRILINECKMLLRRRRAHRESALTGAEEDFRVPDAPPGAEEMRAALRALEEKYRLPLLLHLAEGFEVVDVARMLRLSRGAVKWRIHRGRQLLRAALEQEVRI</sequence>
<evidence type="ECO:0000256" key="3">
    <source>
        <dbReference type="ARBA" id="ARBA00023082"/>
    </source>
</evidence>
<evidence type="ECO:0000256" key="1">
    <source>
        <dbReference type="ARBA" id="ARBA00010641"/>
    </source>
</evidence>
<feature type="domain" description="RNA polymerase sigma factor 70 region 4 type 2" evidence="6">
    <location>
        <begin position="99"/>
        <end position="151"/>
    </location>
</feature>
<evidence type="ECO:0000256" key="4">
    <source>
        <dbReference type="ARBA" id="ARBA00023163"/>
    </source>
</evidence>
<proteinExistence type="inferred from homology"/>
<dbReference type="GO" id="GO:0016987">
    <property type="term" value="F:sigma factor activity"/>
    <property type="evidence" value="ECO:0007669"/>
    <property type="project" value="UniProtKB-KW"/>
</dbReference>
<dbReference type="Gene3D" id="1.10.1740.10">
    <property type="match status" value="1"/>
</dbReference>
<dbReference type="InterPro" id="IPR013249">
    <property type="entry name" value="RNA_pol_sigma70_r4_t2"/>
</dbReference>
<dbReference type="InterPro" id="IPR013325">
    <property type="entry name" value="RNA_pol_sigma_r2"/>
</dbReference>
<dbReference type="InterPro" id="IPR007627">
    <property type="entry name" value="RNA_pol_sigma70_r2"/>
</dbReference>
<dbReference type="InterPro" id="IPR014284">
    <property type="entry name" value="RNA_pol_sigma-70_dom"/>
</dbReference>
<gene>
    <name evidence="7" type="ORF">IAA84_10680</name>
</gene>
<accession>A0A9D1G1D6</accession>
<comment type="caution">
    <text evidence="7">The sequence shown here is derived from an EMBL/GenBank/DDBJ whole genome shotgun (WGS) entry which is preliminary data.</text>
</comment>
<keyword evidence="2" id="KW-0805">Transcription regulation</keyword>
<evidence type="ECO:0000313" key="8">
    <source>
        <dbReference type="Proteomes" id="UP000824140"/>
    </source>
</evidence>